<dbReference type="VEuPathDB" id="VectorBase:AFUN014070"/>
<sequence length="150" mass="17656">MHSNEEITQQTRNGGEGPPSRSSHRGNVGRPESEFGWIHELFKQQQITMQEQQQTFMKQQEKFISEIWQTARCKDPVNVEQISDVLAGQIKDFRFNPEESVTFTGWFSRYEDLFEKDAHKLEDDGKVRLLLRKLGLPEHERYTSYVHDAQ</sequence>
<dbReference type="AlphaFoldDB" id="A0A182S0N9"/>
<feature type="region of interest" description="Disordered" evidence="1">
    <location>
        <begin position="1"/>
        <end position="30"/>
    </location>
</feature>
<feature type="domain" description="DUF7083" evidence="2">
    <location>
        <begin position="85"/>
        <end position="147"/>
    </location>
</feature>
<name>A0A182S0N9_ANOFN</name>
<dbReference type="STRING" id="62324.A0A182S0N9"/>
<dbReference type="Pfam" id="PF23309">
    <property type="entry name" value="DUF7083"/>
    <property type="match status" value="1"/>
</dbReference>
<dbReference type="EnsemblMetazoa" id="AFUN014070-RA">
    <property type="protein sequence ID" value="AFUN014070-PA"/>
    <property type="gene ID" value="AFUN014070"/>
</dbReference>
<evidence type="ECO:0000256" key="1">
    <source>
        <dbReference type="SAM" id="MobiDB-lite"/>
    </source>
</evidence>
<reference evidence="3" key="1">
    <citation type="submission" date="2020-05" db="UniProtKB">
        <authorList>
            <consortium name="EnsemblMetazoa"/>
        </authorList>
    </citation>
    <scope>IDENTIFICATION</scope>
    <source>
        <strain evidence="3">FUMOZ</strain>
    </source>
</reference>
<feature type="compositionally biased region" description="Polar residues" evidence="1">
    <location>
        <begin position="1"/>
        <end position="13"/>
    </location>
</feature>
<protein>
    <recommendedName>
        <fullName evidence="2">DUF7083 domain-containing protein</fullName>
    </recommendedName>
</protein>
<proteinExistence type="predicted"/>
<dbReference type="InterPro" id="IPR055510">
    <property type="entry name" value="DUF7083"/>
</dbReference>
<accession>A0A182S0N9</accession>
<evidence type="ECO:0000259" key="2">
    <source>
        <dbReference type="Pfam" id="PF23309"/>
    </source>
</evidence>
<organism evidence="3">
    <name type="scientific">Anopheles funestus</name>
    <name type="common">African malaria mosquito</name>
    <dbReference type="NCBI Taxonomy" id="62324"/>
    <lineage>
        <taxon>Eukaryota</taxon>
        <taxon>Metazoa</taxon>
        <taxon>Ecdysozoa</taxon>
        <taxon>Arthropoda</taxon>
        <taxon>Hexapoda</taxon>
        <taxon>Insecta</taxon>
        <taxon>Pterygota</taxon>
        <taxon>Neoptera</taxon>
        <taxon>Endopterygota</taxon>
        <taxon>Diptera</taxon>
        <taxon>Nematocera</taxon>
        <taxon>Culicoidea</taxon>
        <taxon>Culicidae</taxon>
        <taxon>Anophelinae</taxon>
        <taxon>Anopheles</taxon>
    </lineage>
</organism>
<evidence type="ECO:0000313" key="3">
    <source>
        <dbReference type="EnsemblMetazoa" id="AFUN014070-PA"/>
    </source>
</evidence>